<evidence type="ECO:0000313" key="2">
    <source>
        <dbReference type="Proteomes" id="UP000655443"/>
    </source>
</evidence>
<dbReference type="EMBL" id="BMVG01000031">
    <property type="protein sequence ID" value="GHE12083.1"/>
    <property type="molecule type" value="Genomic_DNA"/>
</dbReference>
<reference evidence="1" key="1">
    <citation type="journal article" date="2014" name="Int. J. Syst. Evol. Microbiol.">
        <title>Complete genome sequence of Corynebacterium casei LMG S-19264T (=DSM 44701T), isolated from a smear-ripened cheese.</title>
        <authorList>
            <consortium name="US DOE Joint Genome Institute (JGI-PGF)"/>
            <person name="Walter F."/>
            <person name="Albersmeier A."/>
            <person name="Kalinowski J."/>
            <person name="Ruckert C."/>
        </authorList>
    </citation>
    <scope>NUCLEOTIDE SEQUENCE</scope>
    <source>
        <strain evidence="1">JCM 4714</strain>
    </source>
</reference>
<proteinExistence type="predicted"/>
<organism evidence="1 2">
    <name type="scientific">Streptomyces alanosinicus</name>
    <dbReference type="NCBI Taxonomy" id="68171"/>
    <lineage>
        <taxon>Bacteria</taxon>
        <taxon>Bacillati</taxon>
        <taxon>Actinomycetota</taxon>
        <taxon>Actinomycetes</taxon>
        <taxon>Kitasatosporales</taxon>
        <taxon>Streptomycetaceae</taxon>
        <taxon>Streptomyces</taxon>
    </lineage>
</organism>
<protein>
    <submittedName>
        <fullName evidence="1">Uncharacterized protein</fullName>
    </submittedName>
</protein>
<evidence type="ECO:0000313" key="1">
    <source>
        <dbReference type="EMBL" id="GHE12083.1"/>
    </source>
</evidence>
<gene>
    <name evidence="1" type="ORF">GCM10010339_74170</name>
</gene>
<accession>A0A918YPR7</accession>
<keyword evidence="2" id="KW-1185">Reference proteome</keyword>
<comment type="caution">
    <text evidence="1">The sequence shown here is derived from an EMBL/GenBank/DDBJ whole genome shotgun (WGS) entry which is preliminary data.</text>
</comment>
<sequence length="120" mass="13357">MATLSILEVSPDYDGCWHRCAFRSRAGTVAWPERASELKQRVVADRRAPAEQREWWTVTAGRVTDLDDSVPLSATTASSAEAQAGPRTCVDIHLARGTWQRKPLPWIRLYRAHAAPDATS</sequence>
<reference evidence="1" key="2">
    <citation type="submission" date="2020-09" db="EMBL/GenBank/DDBJ databases">
        <authorList>
            <person name="Sun Q."/>
            <person name="Ohkuma M."/>
        </authorList>
    </citation>
    <scope>NUCLEOTIDE SEQUENCE</scope>
    <source>
        <strain evidence="1">JCM 4714</strain>
    </source>
</reference>
<dbReference type="Proteomes" id="UP000655443">
    <property type="component" value="Unassembled WGS sequence"/>
</dbReference>
<name>A0A918YPR7_9ACTN</name>
<dbReference type="AlphaFoldDB" id="A0A918YPR7"/>